<sequence>MYIRPKRIRIDVPSYFDHPSQCHILATTPTRSPALWTQFLDGAEESYRRHDVTPALEISAIRDGGTTALFFAALDRTGTILGGVRVQGPYSSADQSHALVEFAAHPEGRHRVRAMLDSRIEDGVVEIKSAWVAPGAPRGRAVTTMIAQSPAYSTALLGARYALATAASHVRAAWLRTGAAIATHIEPVPYPDDRYRTEVFWWDRTTLAFDAELETWRRMKRNTVSLLAQHGTSKNLHSAVAS</sequence>
<proteinExistence type="predicted"/>
<accession>A0A6J7E641</accession>
<dbReference type="AlphaFoldDB" id="A0A6J7E641"/>
<name>A0A6J7E641_9ZZZZ</name>
<dbReference type="EMBL" id="CAFBLX010000015">
    <property type="protein sequence ID" value="CAB4878582.1"/>
    <property type="molecule type" value="Genomic_DNA"/>
</dbReference>
<reference evidence="1" key="1">
    <citation type="submission" date="2020-05" db="EMBL/GenBank/DDBJ databases">
        <authorList>
            <person name="Chiriac C."/>
            <person name="Salcher M."/>
            <person name="Ghai R."/>
            <person name="Kavagutti S V."/>
        </authorList>
    </citation>
    <scope>NUCLEOTIDE SEQUENCE</scope>
</reference>
<gene>
    <name evidence="1" type="ORF">UFOPK3472_00394</name>
</gene>
<protein>
    <submittedName>
        <fullName evidence="1">Unannotated protein</fullName>
    </submittedName>
</protein>
<evidence type="ECO:0000313" key="1">
    <source>
        <dbReference type="EMBL" id="CAB4878582.1"/>
    </source>
</evidence>
<organism evidence="1">
    <name type="scientific">freshwater metagenome</name>
    <dbReference type="NCBI Taxonomy" id="449393"/>
    <lineage>
        <taxon>unclassified sequences</taxon>
        <taxon>metagenomes</taxon>
        <taxon>ecological metagenomes</taxon>
    </lineage>
</organism>